<organism evidence="2 3">
    <name type="scientific">Ardenticatena maritima</name>
    <dbReference type="NCBI Taxonomy" id="872965"/>
    <lineage>
        <taxon>Bacteria</taxon>
        <taxon>Bacillati</taxon>
        <taxon>Chloroflexota</taxon>
        <taxon>Ardenticatenia</taxon>
        <taxon>Ardenticatenales</taxon>
        <taxon>Ardenticatenaceae</taxon>
        <taxon>Ardenticatena</taxon>
    </lineage>
</organism>
<dbReference type="AlphaFoldDB" id="A0A0P6Y8I4"/>
<dbReference type="InterPro" id="IPR025962">
    <property type="entry name" value="SdpI/YhfL"/>
</dbReference>
<evidence type="ECO:0000313" key="3">
    <source>
        <dbReference type="Proteomes" id="UP000050502"/>
    </source>
</evidence>
<dbReference type="RefSeq" id="WP_054494030.1">
    <property type="nucleotide sequence ID" value="NZ_BBZA01000243.1"/>
</dbReference>
<proteinExistence type="predicted"/>
<dbReference type="Pfam" id="PF13630">
    <property type="entry name" value="SdpI"/>
    <property type="match status" value="1"/>
</dbReference>
<feature type="transmembrane region" description="Helical" evidence="1">
    <location>
        <begin position="6"/>
        <end position="27"/>
    </location>
</feature>
<feature type="transmembrane region" description="Helical" evidence="1">
    <location>
        <begin position="87"/>
        <end position="106"/>
    </location>
</feature>
<sequence length="129" mass="14214">MSSDTLFLLGLSSLTGLLFIALAIPLIQKRIPKNHWYGLRIPATFANERVWYEANARMGRELLLLGILSIVLGILLSGVTTSSSLPAMLWAAFLLGGVILVTVRSWRFANRLLEEYTSEPGTTSSPQTH</sequence>
<keyword evidence="1" id="KW-0812">Transmembrane</keyword>
<comment type="caution">
    <text evidence="2">The sequence shown here is derived from an EMBL/GenBank/DDBJ whole genome shotgun (WGS) entry which is preliminary data.</text>
</comment>
<name>A0A0P6Y8I4_9CHLR</name>
<gene>
    <name evidence="2" type="ORF">SE16_04925</name>
</gene>
<dbReference type="OrthoDB" id="34574at2"/>
<evidence type="ECO:0000313" key="2">
    <source>
        <dbReference type="EMBL" id="KPL88208.1"/>
    </source>
</evidence>
<feature type="transmembrane region" description="Helical" evidence="1">
    <location>
        <begin position="62"/>
        <end position="81"/>
    </location>
</feature>
<dbReference type="EMBL" id="LGKN01000004">
    <property type="protein sequence ID" value="KPL88208.1"/>
    <property type="molecule type" value="Genomic_DNA"/>
</dbReference>
<dbReference type="Proteomes" id="UP000050502">
    <property type="component" value="Unassembled WGS sequence"/>
</dbReference>
<keyword evidence="1" id="KW-0472">Membrane</keyword>
<evidence type="ECO:0000256" key="1">
    <source>
        <dbReference type="SAM" id="Phobius"/>
    </source>
</evidence>
<accession>A0A0P6Y8I4</accession>
<protein>
    <recommendedName>
        <fullName evidence="4">SdpI/YhfL protein family protein</fullName>
    </recommendedName>
</protein>
<evidence type="ECO:0008006" key="4">
    <source>
        <dbReference type="Google" id="ProtNLM"/>
    </source>
</evidence>
<keyword evidence="1" id="KW-1133">Transmembrane helix</keyword>
<reference evidence="2 3" key="1">
    <citation type="submission" date="2015-07" db="EMBL/GenBank/DDBJ databases">
        <title>Whole genome sequence of Ardenticatena maritima DSM 23922.</title>
        <authorList>
            <person name="Hemp J."/>
            <person name="Ward L.M."/>
            <person name="Pace L.A."/>
            <person name="Fischer W.W."/>
        </authorList>
    </citation>
    <scope>NUCLEOTIDE SEQUENCE [LARGE SCALE GENOMIC DNA]</scope>
    <source>
        <strain evidence="2 3">110S</strain>
    </source>
</reference>